<feature type="region of interest" description="Disordered" evidence="4">
    <location>
        <begin position="309"/>
        <end position="332"/>
    </location>
</feature>
<reference evidence="6 7" key="1">
    <citation type="journal article" date="2009" name="Stand. Genomic Sci.">
        <title>Complete genome sequence of Catenulispora acidiphila type strain (ID 139908).</title>
        <authorList>
            <person name="Copeland A."/>
            <person name="Lapidus A."/>
            <person name="Glavina Del Rio T."/>
            <person name="Nolan M."/>
            <person name="Lucas S."/>
            <person name="Chen F."/>
            <person name="Tice H."/>
            <person name="Cheng J.F."/>
            <person name="Bruce D."/>
            <person name="Goodwin L."/>
            <person name="Pitluck S."/>
            <person name="Mikhailova N."/>
            <person name="Pati A."/>
            <person name="Ivanova N."/>
            <person name="Mavromatis K."/>
            <person name="Chen A."/>
            <person name="Palaniappan K."/>
            <person name="Chain P."/>
            <person name="Land M."/>
            <person name="Hauser L."/>
            <person name="Chang Y.J."/>
            <person name="Jeffries C.D."/>
            <person name="Chertkov O."/>
            <person name="Brettin T."/>
            <person name="Detter J.C."/>
            <person name="Han C."/>
            <person name="Ali Z."/>
            <person name="Tindall B.J."/>
            <person name="Goker M."/>
            <person name="Bristow J."/>
            <person name="Eisen J.A."/>
            <person name="Markowitz V."/>
            <person name="Hugenholtz P."/>
            <person name="Kyrpides N.C."/>
            <person name="Klenk H.P."/>
        </authorList>
    </citation>
    <scope>NUCLEOTIDE SEQUENCE [LARGE SCALE GENOMIC DNA]</scope>
    <source>
        <strain evidence="7">DSM 44928 / JCM 14897 / NBRC 102108 / NRRL B-24433 / ID139908</strain>
    </source>
</reference>
<dbReference type="SMART" id="SM00861">
    <property type="entry name" value="Transket_pyr"/>
    <property type="match status" value="1"/>
</dbReference>
<dbReference type="InterPro" id="IPR033248">
    <property type="entry name" value="Transketolase_C"/>
</dbReference>
<dbReference type="FunFam" id="3.40.50.970:FF:000129">
    <property type="entry name" value="Transketolase"/>
    <property type="match status" value="1"/>
</dbReference>
<evidence type="ECO:0000256" key="1">
    <source>
        <dbReference type="ARBA" id="ARBA00001964"/>
    </source>
</evidence>
<sequence length="332" mass="35264">MNRATREAYRDTLIPLLSRHPELMCLDSDTGLFGADHVAEAGEQYLNLGIAEQNLMGVAAGMAACGRVPFVNTMAAFAASRALESIKIDIAYNRLPVRIMATHGGLAAGHLGPTHQALEDLAVLRVLPGMTVVVPADAAATEAFVEQSVTLPGPLYVRLGRKPTPPLPEGPPPVIGQAQWLRHGEDVVLVACGPYPVLACLDAADELAGHGIEASVLNMHTLRPLDTGTLIAAARPARLVVTLEEHWRSGGLGGAVAEALAESEPVRVLRLGVPDTFVSEVGNQEHLVRHYDLTAERVVGAVRAALDTSARSDRPARPDRPAIPDYDKELVS</sequence>
<evidence type="ECO:0000313" key="6">
    <source>
        <dbReference type="EMBL" id="ACU75149.1"/>
    </source>
</evidence>
<dbReference type="InterPro" id="IPR029061">
    <property type="entry name" value="THDP-binding"/>
</dbReference>
<dbReference type="InterPro" id="IPR051157">
    <property type="entry name" value="PDH/Transketolase"/>
</dbReference>
<dbReference type="SUPFAM" id="SSF52922">
    <property type="entry name" value="TK C-terminal domain-like"/>
    <property type="match status" value="1"/>
</dbReference>
<dbReference type="SUPFAM" id="SSF52518">
    <property type="entry name" value="Thiamin diphosphate-binding fold (THDP-binding)"/>
    <property type="match status" value="1"/>
</dbReference>
<dbReference type="PANTHER" id="PTHR43825:SF1">
    <property type="entry name" value="TRANSKETOLASE-LIKE PYRIMIDINE-BINDING DOMAIN-CONTAINING PROTEIN"/>
    <property type="match status" value="1"/>
</dbReference>
<dbReference type="InParanoid" id="C7QK75"/>
<comment type="cofactor">
    <cofactor evidence="1">
        <name>thiamine diphosphate</name>
        <dbReference type="ChEBI" id="CHEBI:58937"/>
    </cofactor>
</comment>
<dbReference type="eggNOG" id="COG3958">
    <property type="taxonomic scope" value="Bacteria"/>
</dbReference>
<name>C7QK75_CATAD</name>
<dbReference type="EMBL" id="CP001700">
    <property type="protein sequence ID" value="ACU75149.1"/>
    <property type="molecule type" value="Genomic_DNA"/>
</dbReference>
<evidence type="ECO:0000256" key="3">
    <source>
        <dbReference type="ARBA" id="ARBA00023052"/>
    </source>
</evidence>
<dbReference type="Pfam" id="PF02780">
    <property type="entry name" value="Transketolase_C"/>
    <property type="match status" value="1"/>
</dbReference>
<comment type="similarity">
    <text evidence="2">Belongs to the transketolase family.</text>
</comment>
<accession>C7QK75</accession>
<evidence type="ECO:0000313" key="7">
    <source>
        <dbReference type="Proteomes" id="UP000000851"/>
    </source>
</evidence>
<dbReference type="GO" id="GO:0000287">
    <property type="term" value="F:magnesium ion binding"/>
    <property type="evidence" value="ECO:0007669"/>
    <property type="project" value="UniProtKB-ARBA"/>
</dbReference>
<dbReference type="InterPro" id="IPR009014">
    <property type="entry name" value="Transketo_C/PFOR_II"/>
</dbReference>
<dbReference type="STRING" id="479433.Caci_6295"/>
<feature type="compositionally biased region" description="Basic and acidic residues" evidence="4">
    <location>
        <begin position="310"/>
        <end position="332"/>
    </location>
</feature>
<evidence type="ECO:0000256" key="4">
    <source>
        <dbReference type="SAM" id="MobiDB-lite"/>
    </source>
</evidence>
<proteinExistence type="inferred from homology"/>
<dbReference type="Proteomes" id="UP000000851">
    <property type="component" value="Chromosome"/>
</dbReference>
<gene>
    <name evidence="6" type="ordered locus">Caci_6295</name>
</gene>
<dbReference type="OrthoDB" id="8732661at2"/>
<dbReference type="CDD" id="cd07033">
    <property type="entry name" value="TPP_PYR_DXS_TK_like"/>
    <property type="match status" value="1"/>
</dbReference>
<dbReference type="Gene3D" id="3.40.50.920">
    <property type="match status" value="1"/>
</dbReference>
<protein>
    <submittedName>
        <fullName evidence="6">Transketolase central region</fullName>
    </submittedName>
</protein>
<dbReference type="PANTHER" id="PTHR43825">
    <property type="entry name" value="PYRUVATE DEHYDROGENASE E1 COMPONENT"/>
    <property type="match status" value="1"/>
</dbReference>
<feature type="domain" description="Transketolase-like pyrimidine-binding" evidence="5">
    <location>
        <begin position="3"/>
        <end position="166"/>
    </location>
</feature>
<evidence type="ECO:0000259" key="5">
    <source>
        <dbReference type="SMART" id="SM00861"/>
    </source>
</evidence>
<keyword evidence="7" id="KW-1185">Reference proteome</keyword>
<dbReference type="RefSeq" id="WP_015794878.1">
    <property type="nucleotide sequence ID" value="NC_013131.1"/>
</dbReference>
<dbReference type="Pfam" id="PF02779">
    <property type="entry name" value="Transket_pyr"/>
    <property type="match status" value="1"/>
</dbReference>
<dbReference type="InterPro" id="IPR005475">
    <property type="entry name" value="Transketolase-like_Pyr-bd"/>
</dbReference>
<dbReference type="AlphaFoldDB" id="C7QK75"/>
<dbReference type="KEGG" id="cai:Caci_6295"/>
<dbReference type="HOGENOM" id="CLU_009227_1_1_11"/>
<dbReference type="Gene3D" id="3.40.50.970">
    <property type="match status" value="1"/>
</dbReference>
<evidence type="ECO:0000256" key="2">
    <source>
        <dbReference type="ARBA" id="ARBA00007131"/>
    </source>
</evidence>
<organism evidence="6 7">
    <name type="scientific">Catenulispora acidiphila (strain DSM 44928 / JCM 14897 / NBRC 102108 / NRRL B-24433 / ID139908)</name>
    <dbReference type="NCBI Taxonomy" id="479433"/>
    <lineage>
        <taxon>Bacteria</taxon>
        <taxon>Bacillati</taxon>
        <taxon>Actinomycetota</taxon>
        <taxon>Actinomycetes</taxon>
        <taxon>Catenulisporales</taxon>
        <taxon>Catenulisporaceae</taxon>
        <taxon>Catenulispora</taxon>
    </lineage>
</organism>
<keyword evidence="3" id="KW-0786">Thiamine pyrophosphate</keyword>